<evidence type="ECO:0000313" key="3">
    <source>
        <dbReference type="Proteomes" id="UP000765509"/>
    </source>
</evidence>
<evidence type="ECO:0000256" key="1">
    <source>
        <dbReference type="SAM" id="MobiDB-lite"/>
    </source>
</evidence>
<accession>A0A9Q3CFH5</accession>
<reference evidence="2" key="1">
    <citation type="submission" date="2021-03" db="EMBL/GenBank/DDBJ databases">
        <title>Draft genome sequence of rust myrtle Austropuccinia psidii MF-1, a brazilian biotype.</title>
        <authorList>
            <person name="Quecine M.C."/>
            <person name="Pachon D.M.R."/>
            <person name="Bonatelli M.L."/>
            <person name="Correr F.H."/>
            <person name="Franceschini L.M."/>
            <person name="Leite T.F."/>
            <person name="Margarido G.R.A."/>
            <person name="Almeida C.A."/>
            <person name="Ferrarezi J.A."/>
            <person name="Labate C.A."/>
        </authorList>
    </citation>
    <scope>NUCLEOTIDE SEQUENCE</scope>
    <source>
        <strain evidence="2">MF-1</strain>
    </source>
</reference>
<comment type="caution">
    <text evidence="2">The sequence shown here is derived from an EMBL/GenBank/DDBJ whole genome shotgun (WGS) entry which is preliminary data.</text>
</comment>
<proteinExistence type="predicted"/>
<feature type="compositionally biased region" description="Basic and acidic residues" evidence="1">
    <location>
        <begin position="100"/>
        <end position="115"/>
    </location>
</feature>
<keyword evidence="3" id="KW-1185">Reference proteome</keyword>
<protein>
    <submittedName>
        <fullName evidence="2">Uncharacterized protein</fullName>
    </submittedName>
</protein>
<dbReference type="Proteomes" id="UP000765509">
    <property type="component" value="Unassembled WGS sequence"/>
</dbReference>
<evidence type="ECO:0000313" key="2">
    <source>
        <dbReference type="EMBL" id="MBW0482210.1"/>
    </source>
</evidence>
<dbReference type="EMBL" id="AVOT02006694">
    <property type="protein sequence ID" value="MBW0482210.1"/>
    <property type="molecule type" value="Genomic_DNA"/>
</dbReference>
<feature type="compositionally biased region" description="Polar residues" evidence="1">
    <location>
        <begin position="53"/>
        <end position="64"/>
    </location>
</feature>
<name>A0A9Q3CFH5_9BASI</name>
<feature type="region of interest" description="Disordered" evidence="1">
    <location>
        <begin position="78"/>
        <end position="115"/>
    </location>
</feature>
<feature type="region of interest" description="Disordered" evidence="1">
    <location>
        <begin position="45"/>
        <end position="64"/>
    </location>
</feature>
<organism evidence="2 3">
    <name type="scientific">Austropuccinia psidii MF-1</name>
    <dbReference type="NCBI Taxonomy" id="1389203"/>
    <lineage>
        <taxon>Eukaryota</taxon>
        <taxon>Fungi</taxon>
        <taxon>Dikarya</taxon>
        <taxon>Basidiomycota</taxon>
        <taxon>Pucciniomycotina</taxon>
        <taxon>Pucciniomycetes</taxon>
        <taxon>Pucciniales</taxon>
        <taxon>Sphaerophragmiaceae</taxon>
        <taxon>Austropuccinia</taxon>
    </lineage>
</organism>
<dbReference type="AlphaFoldDB" id="A0A9Q3CFH5"/>
<feature type="region of interest" description="Disordered" evidence="1">
    <location>
        <begin position="1"/>
        <end position="22"/>
    </location>
</feature>
<sequence>MANTLQDVRRRTNIGKYSPYKRSGFKWKQPFRVQFKDKPRERVVEVTKKKNSGHNFGSTEHYSNNCQKEKKKVYAIEKVPEGESPTEDSESDSMGNAIRETSDEVQDPREEFLVE</sequence>
<gene>
    <name evidence="2" type="ORF">O181_021925</name>
</gene>